<dbReference type="AlphaFoldDB" id="A0A2P6TZJ8"/>
<evidence type="ECO:0000256" key="4">
    <source>
        <dbReference type="ARBA" id="ARBA00022917"/>
    </source>
</evidence>
<dbReference type="InterPro" id="IPR002661">
    <property type="entry name" value="Ribosome_recyc_fac"/>
</dbReference>
<feature type="domain" description="Ribosome recycling factor" evidence="6">
    <location>
        <begin position="106"/>
        <end position="262"/>
    </location>
</feature>
<dbReference type="Gene3D" id="1.10.132.20">
    <property type="entry name" value="Ribosome-recycling factor"/>
    <property type="match status" value="1"/>
</dbReference>
<dbReference type="Gene3D" id="3.30.1360.40">
    <property type="match status" value="1"/>
</dbReference>
<dbReference type="PANTHER" id="PTHR20982:SF3">
    <property type="entry name" value="MITOCHONDRIAL RIBOSOME RECYCLING FACTOR PSEUDO 1"/>
    <property type="match status" value="1"/>
</dbReference>
<comment type="function">
    <text evidence="1">Responsible for the release of ribosomes from messenger RNA at the termination of chloroplastic protein biosynthesis.</text>
</comment>
<reference evidence="7 8" key="1">
    <citation type="journal article" date="2018" name="Plant J.">
        <title>Genome sequences of Chlorella sorokiniana UTEX 1602 and Micractinium conductrix SAG 241.80: implications to maltose excretion by a green alga.</title>
        <authorList>
            <person name="Arriola M.B."/>
            <person name="Velmurugan N."/>
            <person name="Zhang Y."/>
            <person name="Plunkett M.H."/>
            <person name="Hondzo H."/>
            <person name="Barney B.M."/>
        </authorList>
    </citation>
    <scope>NUCLEOTIDE SEQUENCE [LARGE SCALE GENOMIC DNA]</scope>
    <source>
        <strain evidence="8">UTEX 1602</strain>
    </source>
</reference>
<evidence type="ECO:0000256" key="1">
    <source>
        <dbReference type="ARBA" id="ARBA00002952"/>
    </source>
</evidence>
<evidence type="ECO:0000259" key="6">
    <source>
        <dbReference type="Pfam" id="PF01765"/>
    </source>
</evidence>
<dbReference type="GO" id="GO:0043023">
    <property type="term" value="F:ribosomal large subunit binding"/>
    <property type="evidence" value="ECO:0007669"/>
    <property type="project" value="TreeGrafter"/>
</dbReference>
<gene>
    <name evidence="7" type="ORF">C2E21_1348</name>
</gene>
<evidence type="ECO:0000256" key="2">
    <source>
        <dbReference type="ARBA" id="ARBA00005912"/>
    </source>
</evidence>
<dbReference type="GO" id="GO:0005739">
    <property type="term" value="C:mitochondrion"/>
    <property type="evidence" value="ECO:0007669"/>
    <property type="project" value="TreeGrafter"/>
</dbReference>
<evidence type="ECO:0000256" key="5">
    <source>
        <dbReference type="ARBA" id="ARBA00032397"/>
    </source>
</evidence>
<keyword evidence="4" id="KW-0648">Protein biosynthesis</keyword>
<keyword evidence="8" id="KW-1185">Reference proteome</keyword>
<dbReference type="OrthoDB" id="407355at2759"/>
<proteinExistence type="inferred from homology"/>
<dbReference type="Pfam" id="PF01765">
    <property type="entry name" value="RRF"/>
    <property type="match status" value="1"/>
</dbReference>
<dbReference type="PANTHER" id="PTHR20982">
    <property type="entry name" value="RIBOSOME RECYCLING FACTOR"/>
    <property type="match status" value="1"/>
</dbReference>
<sequence length="267" mass="28401">MLRALRSRAAQRIGGSSMAWLSGATSELVAGGRQGAACSGSGSGLAAAAGLRPEAAVPWALQHAAPFSKKAKKGAAAEAAPQGDAAASFDMKDFKEQMEKSLEHLQGELANIRTGRATPGMLDHLKVDVYGDRLPLKACGSVSVRDPQLLAITVFDQDAVPSVVKAVAESPLRLSPRAEGQEVLVPIPRPTIETIAAMMKVAKVEGEQAKVSVRHARKLAMDAAKKLASEDERKRVEKEVQRVTDDYITQIDGMVAKKEKSIKMHDS</sequence>
<dbReference type="InterPro" id="IPR023584">
    <property type="entry name" value="Ribosome_recyc_fac_dom"/>
</dbReference>
<comment type="caution">
    <text evidence="7">The sequence shown here is derived from an EMBL/GenBank/DDBJ whole genome shotgun (WGS) entry which is preliminary data.</text>
</comment>
<protein>
    <recommendedName>
        <fullName evidence="3">Ribosome-recycling factor, chloroplastic</fullName>
    </recommendedName>
    <alternativeName>
        <fullName evidence="5">Ribosome-releasing factor, chloroplastic</fullName>
    </alternativeName>
</protein>
<dbReference type="FunFam" id="3.30.1360.40:FF:000001">
    <property type="entry name" value="Ribosome-recycling factor"/>
    <property type="match status" value="1"/>
</dbReference>
<dbReference type="STRING" id="3076.A0A2P6TZJ8"/>
<dbReference type="Proteomes" id="UP000239899">
    <property type="component" value="Unassembled WGS sequence"/>
</dbReference>
<dbReference type="GO" id="GO:0006412">
    <property type="term" value="P:translation"/>
    <property type="evidence" value="ECO:0007669"/>
    <property type="project" value="UniProtKB-KW"/>
</dbReference>
<name>A0A2P6TZJ8_CHLSO</name>
<dbReference type="SUPFAM" id="SSF55194">
    <property type="entry name" value="Ribosome recycling factor, RRF"/>
    <property type="match status" value="1"/>
</dbReference>
<evidence type="ECO:0000313" key="8">
    <source>
        <dbReference type="Proteomes" id="UP000239899"/>
    </source>
</evidence>
<evidence type="ECO:0000313" key="7">
    <source>
        <dbReference type="EMBL" id="PRW59470.1"/>
    </source>
</evidence>
<accession>A0A2P6TZJ8</accession>
<organism evidence="7 8">
    <name type="scientific">Chlorella sorokiniana</name>
    <name type="common">Freshwater green alga</name>
    <dbReference type="NCBI Taxonomy" id="3076"/>
    <lineage>
        <taxon>Eukaryota</taxon>
        <taxon>Viridiplantae</taxon>
        <taxon>Chlorophyta</taxon>
        <taxon>core chlorophytes</taxon>
        <taxon>Trebouxiophyceae</taxon>
        <taxon>Chlorellales</taxon>
        <taxon>Chlorellaceae</taxon>
        <taxon>Chlorella clade</taxon>
        <taxon>Chlorella</taxon>
    </lineage>
</organism>
<dbReference type="InterPro" id="IPR036191">
    <property type="entry name" value="RRF_sf"/>
</dbReference>
<dbReference type="CDD" id="cd00520">
    <property type="entry name" value="RRF"/>
    <property type="match status" value="1"/>
</dbReference>
<comment type="similarity">
    <text evidence="2">Belongs to the RRF family.</text>
</comment>
<dbReference type="EMBL" id="LHPG02000003">
    <property type="protein sequence ID" value="PRW59470.1"/>
    <property type="molecule type" value="Genomic_DNA"/>
</dbReference>
<evidence type="ECO:0000256" key="3">
    <source>
        <dbReference type="ARBA" id="ARBA00014063"/>
    </source>
</evidence>